<accession>A0A834P1Z8</accession>
<dbReference type="Proteomes" id="UP000600918">
    <property type="component" value="Unassembled WGS sequence"/>
</dbReference>
<protein>
    <submittedName>
        <fullName evidence="1">Uncharacterized protein</fullName>
    </submittedName>
</protein>
<gene>
    <name evidence="1" type="ORF">H0235_007874</name>
</gene>
<keyword evidence="2" id="KW-1185">Reference proteome</keyword>
<sequence>MRVATYVCVCVVSVRKKDRLLEGREQPMLSLVPESRLSCPEEMPARERPSTTPLSHGACAVSHRGSVC</sequence>
<reference evidence="1" key="1">
    <citation type="journal article" date="2020" name="G3 (Bethesda)">
        <title>High-Quality Assemblies for Three Invasive Social Wasps from the &lt;i&gt;Vespula&lt;/i&gt; Genus.</title>
        <authorList>
            <person name="Harrop T.W.R."/>
            <person name="Guhlin J."/>
            <person name="McLaughlin G.M."/>
            <person name="Permina E."/>
            <person name="Stockwell P."/>
            <person name="Gilligan J."/>
            <person name="Le Lec M.F."/>
            <person name="Gruber M.A.M."/>
            <person name="Quinn O."/>
            <person name="Lovegrove M."/>
            <person name="Duncan E.J."/>
            <person name="Remnant E.J."/>
            <person name="Van Eeckhoven J."/>
            <person name="Graham B."/>
            <person name="Knapp R.A."/>
            <person name="Langford K.W."/>
            <person name="Kronenberg Z."/>
            <person name="Press M.O."/>
            <person name="Eacker S.M."/>
            <person name="Wilson-Rankin E.E."/>
            <person name="Purcell J."/>
            <person name="Lester P.J."/>
            <person name="Dearden P.K."/>
        </authorList>
    </citation>
    <scope>NUCLEOTIDE SEQUENCE</scope>
    <source>
        <strain evidence="1">Volc-1</strain>
    </source>
</reference>
<dbReference type="EMBL" id="JACSDY010000006">
    <property type="protein sequence ID" value="KAF7425436.1"/>
    <property type="molecule type" value="Genomic_DNA"/>
</dbReference>
<comment type="caution">
    <text evidence="1">The sequence shown here is derived from an EMBL/GenBank/DDBJ whole genome shotgun (WGS) entry which is preliminary data.</text>
</comment>
<name>A0A834P1Z8_VESPE</name>
<organism evidence="1 2">
    <name type="scientific">Vespula pensylvanica</name>
    <name type="common">Western yellow jacket</name>
    <name type="synonym">Wasp</name>
    <dbReference type="NCBI Taxonomy" id="30213"/>
    <lineage>
        <taxon>Eukaryota</taxon>
        <taxon>Metazoa</taxon>
        <taxon>Ecdysozoa</taxon>
        <taxon>Arthropoda</taxon>
        <taxon>Hexapoda</taxon>
        <taxon>Insecta</taxon>
        <taxon>Pterygota</taxon>
        <taxon>Neoptera</taxon>
        <taxon>Endopterygota</taxon>
        <taxon>Hymenoptera</taxon>
        <taxon>Apocrita</taxon>
        <taxon>Aculeata</taxon>
        <taxon>Vespoidea</taxon>
        <taxon>Vespidae</taxon>
        <taxon>Vespinae</taxon>
        <taxon>Vespula</taxon>
    </lineage>
</organism>
<proteinExistence type="predicted"/>
<evidence type="ECO:0000313" key="1">
    <source>
        <dbReference type="EMBL" id="KAF7425436.1"/>
    </source>
</evidence>
<dbReference type="AlphaFoldDB" id="A0A834P1Z8"/>
<evidence type="ECO:0000313" key="2">
    <source>
        <dbReference type="Proteomes" id="UP000600918"/>
    </source>
</evidence>